<organism evidence="2 3">
    <name type="scientific">Cyprinodon variegatus</name>
    <name type="common">Sheepshead minnow</name>
    <dbReference type="NCBI Taxonomy" id="28743"/>
    <lineage>
        <taxon>Eukaryota</taxon>
        <taxon>Metazoa</taxon>
        <taxon>Chordata</taxon>
        <taxon>Craniata</taxon>
        <taxon>Vertebrata</taxon>
        <taxon>Euteleostomi</taxon>
        <taxon>Actinopterygii</taxon>
        <taxon>Neopterygii</taxon>
        <taxon>Teleostei</taxon>
        <taxon>Neoteleostei</taxon>
        <taxon>Acanthomorphata</taxon>
        <taxon>Ovalentaria</taxon>
        <taxon>Atherinomorphae</taxon>
        <taxon>Cyprinodontiformes</taxon>
        <taxon>Cyprinodontidae</taxon>
        <taxon>Cyprinodon</taxon>
    </lineage>
</organism>
<dbReference type="Gene3D" id="1.10.533.10">
    <property type="entry name" value="Death Domain, Fas"/>
    <property type="match status" value="1"/>
</dbReference>
<keyword evidence="3" id="KW-1185">Reference proteome</keyword>
<sequence length="129" mass="15093">METLADLVPSELQIFYKLLMKTTSYLVLETLNDLKGSEFMKFKWFLQLTQFQRRLPQIPWSEMQFANRTDLVMMILTEMVNVMVEELGAKAVEETRKIFKHMNRADLLEVLPETCCGTGQDLLHILFSV</sequence>
<dbReference type="SMART" id="SM01289">
    <property type="entry name" value="PYRIN"/>
    <property type="match status" value="1"/>
</dbReference>
<feature type="domain" description="Pyrin" evidence="1">
    <location>
        <begin position="23"/>
        <end position="113"/>
    </location>
</feature>
<dbReference type="AlphaFoldDB" id="A0A3Q2CQ39"/>
<accession>A0A3Q2CQ39</accession>
<evidence type="ECO:0000313" key="2">
    <source>
        <dbReference type="Ensembl" id="ENSCVAP00000007577.1"/>
    </source>
</evidence>
<evidence type="ECO:0000259" key="1">
    <source>
        <dbReference type="SMART" id="SM01289"/>
    </source>
</evidence>
<dbReference type="GeneTree" id="ENSGT00940000178180"/>
<protein>
    <recommendedName>
        <fullName evidence="1">Pyrin domain-containing protein</fullName>
    </recommendedName>
</protein>
<dbReference type="InterPro" id="IPR011029">
    <property type="entry name" value="DEATH-like_dom_sf"/>
</dbReference>
<reference evidence="2" key="1">
    <citation type="submission" date="2025-08" db="UniProtKB">
        <authorList>
            <consortium name="Ensembl"/>
        </authorList>
    </citation>
    <scope>IDENTIFICATION</scope>
</reference>
<dbReference type="InterPro" id="IPR004020">
    <property type="entry name" value="DAPIN"/>
</dbReference>
<proteinExistence type="predicted"/>
<name>A0A3Q2CQ39_CYPVA</name>
<reference evidence="2" key="2">
    <citation type="submission" date="2025-09" db="UniProtKB">
        <authorList>
            <consortium name="Ensembl"/>
        </authorList>
    </citation>
    <scope>IDENTIFICATION</scope>
</reference>
<dbReference type="SUPFAM" id="SSF47986">
    <property type="entry name" value="DEATH domain"/>
    <property type="match status" value="1"/>
</dbReference>
<dbReference type="Pfam" id="PF02758">
    <property type="entry name" value="PYRIN"/>
    <property type="match status" value="1"/>
</dbReference>
<dbReference type="Ensembl" id="ENSCVAT00000003075.1">
    <property type="protein sequence ID" value="ENSCVAP00000007577.1"/>
    <property type="gene ID" value="ENSCVAG00000009235.1"/>
</dbReference>
<evidence type="ECO:0000313" key="3">
    <source>
        <dbReference type="Proteomes" id="UP000265020"/>
    </source>
</evidence>
<dbReference type="Proteomes" id="UP000265020">
    <property type="component" value="Unassembled WGS sequence"/>
</dbReference>